<proteinExistence type="predicted"/>
<protein>
    <submittedName>
        <fullName evidence="1">Uncharacterized protein</fullName>
    </submittedName>
</protein>
<gene>
    <name evidence="1" type="ORF">CBA19CS22_12305</name>
</gene>
<dbReference type="EMBL" id="BPUR01000005">
    <property type="protein sequence ID" value="GJH17325.1"/>
    <property type="molecule type" value="Genomic_DNA"/>
</dbReference>
<reference evidence="1" key="1">
    <citation type="submission" date="2021-09" db="EMBL/GenBank/DDBJ databases">
        <title>Isolation and characterization of 3-chlorobenzoate degrading bacteria from soils in Shizuoka.</title>
        <authorList>
            <person name="Ifat A."/>
            <person name="Ogawa N."/>
            <person name="Kimbara K."/>
            <person name="Moriuchi R."/>
            <person name="Dohra H."/>
            <person name="Shintani M."/>
        </authorList>
    </citation>
    <scope>NUCLEOTIDE SEQUENCE</scope>
    <source>
        <strain evidence="1">19CS2-2</strain>
    </source>
</reference>
<evidence type="ECO:0000313" key="1">
    <source>
        <dbReference type="EMBL" id="GJH17325.1"/>
    </source>
</evidence>
<organism evidence="1 2">
    <name type="scientific">Caballeronia novacaledonica</name>
    <dbReference type="NCBI Taxonomy" id="1544861"/>
    <lineage>
        <taxon>Bacteria</taxon>
        <taxon>Pseudomonadati</taxon>
        <taxon>Pseudomonadota</taxon>
        <taxon>Betaproteobacteria</taxon>
        <taxon>Burkholderiales</taxon>
        <taxon>Burkholderiaceae</taxon>
        <taxon>Caballeronia</taxon>
    </lineage>
</organism>
<comment type="caution">
    <text evidence="1">The sequence shown here is derived from an EMBL/GenBank/DDBJ whole genome shotgun (WGS) entry which is preliminary data.</text>
</comment>
<dbReference type="Proteomes" id="UP001055013">
    <property type="component" value="Unassembled WGS sequence"/>
</dbReference>
<accession>A0ACB5QRS8</accession>
<evidence type="ECO:0000313" key="2">
    <source>
        <dbReference type="Proteomes" id="UP001055013"/>
    </source>
</evidence>
<sequence length="141" mass="16320">MRKAFAFDMLKVPTERQFDEGESMRSPTFLEQITDDPLDILTSQFVFRLSALEENFQWIHPTDDLGSCWPCIDQHVNEYPDLFPGSSEYDAEGIEVRRDCEGKFIIPDCSREAMLKIRQVLQYLISRMAVDGHADVFPVPK</sequence>
<name>A0ACB5QRS8_9BURK</name>
<keyword evidence="2" id="KW-1185">Reference proteome</keyword>